<dbReference type="Gene3D" id="1.20.1070.10">
    <property type="entry name" value="Rhodopsin 7-helix transmembrane proteins"/>
    <property type="match status" value="1"/>
</dbReference>
<organism evidence="2 3">
    <name type="scientific">Strongylus vulgaris</name>
    <name type="common">Blood worm</name>
    <dbReference type="NCBI Taxonomy" id="40348"/>
    <lineage>
        <taxon>Eukaryota</taxon>
        <taxon>Metazoa</taxon>
        <taxon>Ecdysozoa</taxon>
        <taxon>Nematoda</taxon>
        <taxon>Chromadorea</taxon>
        <taxon>Rhabditida</taxon>
        <taxon>Rhabditina</taxon>
        <taxon>Rhabditomorpha</taxon>
        <taxon>Strongyloidea</taxon>
        <taxon>Strongylidae</taxon>
        <taxon>Strongylus</taxon>
    </lineage>
</organism>
<protein>
    <recommendedName>
        <fullName evidence="4">G-protein coupled receptors family 1 profile domain-containing protein</fullName>
    </recommendedName>
</protein>
<dbReference type="GO" id="GO:0005886">
    <property type="term" value="C:plasma membrane"/>
    <property type="evidence" value="ECO:0007669"/>
    <property type="project" value="TreeGrafter"/>
</dbReference>
<dbReference type="EMBL" id="UYYB01033465">
    <property type="protein sequence ID" value="VDM73982.1"/>
    <property type="molecule type" value="Genomic_DNA"/>
</dbReference>
<keyword evidence="1" id="KW-1133">Transmembrane helix</keyword>
<dbReference type="Proteomes" id="UP000270094">
    <property type="component" value="Unassembled WGS sequence"/>
</dbReference>
<evidence type="ECO:0000256" key="1">
    <source>
        <dbReference type="SAM" id="Phobius"/>
    </source>
</evidence>
<dbReference type="Pfam" id="PF10324">
    <property type="entry name" value="7TM_GPCR_Srw"/>
    <property type="match status" value="1"/>
</dbReference>
<dbReference type="InterPro" id="IPR053219">
    <property type="entry name" value="GPCR_Dmsr-1"/>
</dbReference>
<proteinExistence type="predicted"/>
<dbReference type="PANTHER" id="PTHR46273">
    <property type="entry name" value="MYOSUPPRESSIN RECEPTOR 1, ISOFORM B-RELATED"/>
    <property type="match status" value="1"/>
</dbReference>
<evidence type="ECO:0000313" key="2">
    <source>
        <dbReference type="EMBL" id="VDM73982.1"/>
    </source>
</evidence>
<dbReference type="SUPFAM" id="SSF81321">
    <property type="entry name" value="Family A G protein-coupled receptor-like"/>
    <property type="match status" value="1"/>
</dbReference>
<feature type="non-terminal residue" evidence="2">
    <location>
        <position position="76"/>
    </location>
</feature>
<keyword evidence="1" id="KW-0812">Transmembrane</keyword>
<evidence type="ECO:0000313" key="3">
    <source>
        <dbReference type="Proteomes" id="UP000270094"/>
    </source>
</evidence>
<keyword evidence="1" id="KW-0472">Membrane</keyword>
<dbReference type="PANTHER" id="PTHR46273:SF9">
    <property type="entry name" value="G-PROTEIN COUPLED RECEPTORS FAMILY 1 PROFILE DOMAIN-CONTAINING PROTEIN"/>
    <property type="match status" value="1"/>
</dbReference>
<reference evidence="2 3" key="1">
    <citation type="submission" date="2018-11" db="EMBL/GenBank/DDBJ databases">
        <authorList>
            <consortium name="Pathogen Informatics"/>
        </authorList>
    </citation>
    <scope>NUCLEOTIDE SEQUENCE [LARGE SCALE GENOMIC DNA]</scope>
</reference>
<gene>
    <name evidence="2" type="ORF">SVUK_LOCUS8980</name>
</gene>
<evidence type="ECO:0008006" key="4">
    <source>
        <dbReference type="Google" id="ProtNLM"/>
    </source>
</evidence>
<name>A0A3P7L3E6_STRVU</name>
<accession>A0A3P7L3E6</accession>
<dbReference type="AlphaFoldDB" id="A0A3P7L3E6"/>
<sequence length="76" mass="8916">MFQCQDDPPLFDMHDNATREFFEDLQAFSNVYTYFHRYLCIALCSVGVIVNTLHFFVLSRRPMRAYIINALLCAMA</sequence>
<dbReference type="GO" id="GO:0008528">
    <property type="term" value="F:G protein-coupled peptide receptor activity"/>
    <property type="evidence" value="ECO:0007669"/>
    <property type="project" value="InterPro"/>
</dbReference>
<feature type="transmembrane region" description="Helical" evidence="1">
    <location>
        <begin position="35"/>
        <end position="58"/>
    </location>
</feature>
<dbReference type="OrthoDB" id="5864054at2759"/>
<dbReference type="InterPro" id="IPR019427">
    <property type="entry name" value="7TM_GPCR_serpentine_rcpt_Srw"/>
</dbReference>
<keyword evidence="3" id="KW-1185">Reference proteome</keyword>